<evidence type="ECO:0000256" key="3">
    <source>
        <dbReference type="ARBA" id="ARBA00008741"/>
    </source>
</evidence>
<keyword evidence="10 12" id="KW-1133">Transmembrane helix</keyword>
<dbReference type="NCBIfam" id="TIGR03141">
    <property type="entry name" value="cytochro_ccmD"/>
    <property type="match status" value="1"/>
</dbReference>
<evidence type="ECO:0000256" key="9">
    <source>
        <dbReference type="ARBA" id="ARBA00022748"/>
    </source>
</evidence>
<dbReference type="GO" id="GO:0017004">
    <property type="term" value="P:cytochrome complex assembly"/>
    <property type="evidence" value="ECO:0007669"/>
    <property type="project" value="UniProtKB-KW"/>
</dbReference>
<comment type="subcellular location">
    <subcellularLocation>
        <location evidence="2 12">Cell inner membrane</location>
        <topology evidence="2 12">Single-pass membrane protein</topology>
    </subcellularLocation>
</comment>
<evidence type="ECO:0000256" key="8">
    <source>
        <dbReference type="ARBA" id="ARBA00022692"/>
    </source>
</evidence>
<reference evidence="13" key="1">
    <citation type="submission" date="2016-08" db="EMBL/GenBank/DDBJ databases">
        <authorList>
            <person name="Seilhamer J.J."/>
        </authorList>
    </citation>
    <scope>NUCLEOTIDE SEQUENCE</scope>
    <source>
        <strain evidence="13">86</strain>
    </source>
</reference>
<protein>
    <recommendedName>
        <fullName evidence="4 12">Heme exporter protein D</fullName>
    </recommendedName>
</protein>
<evidence type="ECO:0000313" key="13">
    <source>
        <dbReference type="EMBL" id="SCM77906.1"/>
    </source>
</evidence>
<comment type="similarity">
    <text evidence="3 12">Belongs to the CcmD/CycX/HelD family.</text>
</comment>
<evidence type="ECO:0000256" key="6">
    <source>
        <dbReference type="ARBA" id="ARBA00022475"/>
    </source>
</evidence>
<dbReference type="GO" id="GO:0015886">
    <property type="term" value="P:heme transport"/>
    <property type="evidence" value="ECO:0007669"/>
    <property type="project" value="InterPro"/>
</dbReference>
<keyword evidence="6 12" id="KW-1003">Cell membrane</keyword>
<evidence type="ECO:0000256" key="12">
    <source>
        <dbReference type="RuleBase" id="RU363101"/>
    </source>
</evidence>
<dbReference type="AlphaFoldDB" id="A0A212LK22"/>
<dbReference type="EMBL" id="FMJD01000010">
    <property type="protein sequence ID" value="SCM77906.1"/>
    <property type="molecule type" value="Genomic_DNA"/>
</dbReference>
<dbReference type="RefSeq" id="WP_288197690.1">
    <property type="nucleotide sequence ID" value="NZ_LT608334.1"/>
</dbReference>
<proteinExistence type="inferred from homology"/>
<organism evidence="13">
    <name type="scientific">uncultured Pleomorphomonas sp</name>
    <dbReference type="NCBI Taxonomy" id="442121"/>
    <lineage>
        <taxon>Bacteria</taxon>
        <taxon>Pseudomonadati</taxon>
        <taxon>Pseudomonadota</taxon>
        <taxon>Alphaproteobacteria</taxon>
        <taxon>Hyphomicrobiales</taxon>
        <taxon>Pleomorphomonadaceae</taxon>
        <taxon>Pleomorphomonas</taxon>
        <taxon>environmental samples</taxon>
    </lineage>
</organism>
<evidence type="ECO:0000256" key="2">
    <source>
        <dbReference type="ARBA" id="ARBA00004377"/>
    </source>
</evidence>
<evidence type="ECO:0000256" key="5">
    <source>
        <dbReference type="ARBA" id="ARBA00022448"/>
    </source>
</evidence>
<name>A0A212LK22_9HYPH</name>
<comment type="function">
    <text evidence="1 12">Required for the export of heme to the periplasm for the biogenesis of c-type cytochromes.</text>
</comment>
<keyword evidence="5 12" id="KW-0813">Transport</keyword>
<feature type="transmembrane region" description="Helical" evidence="12">
    <location>
        <begin position="12"/>
        <end position="32"/>
    </location>
</feature>
<sequence length="70" mass="7502">MIAALGPYAHFILLSYAAAALAACGLTLWVILDHRQLRTTLAALEARGLTRRSARAAARLASETPLENRA</sequence>
<dbReference type="Pfam" id="PF04995">
    <property type="entry name" value="CcmD"/>
    <property type="match status" value="1"/>
</dbReference>
<dbReference type="GO" id="GO:0005886">
    <property type="term" value="C:plasma membrane"/>
    <property type="evidence" value="ECO:0007669"/>
    <property type="project" value="UniProtKB-SubCell"/>
</dbReference>
<keyword evidence="8 12" id="KW-0812">Transmembrane</keyword>
<keyword evidence="7 12" id="KW-0997">Cell inner membrane</keyword>
<evidence type="ECO:0000256" key="10">
    <source>
        <dbReference type="ARBA" id="ARBA00022989"/>
    </source>
</evidence>
<evidence type="ECO:0000256" key="7">
    <source>
        <dbReference type="ARBA" id="ARBA00022519"/>
    </source>
</evidence>
<evidence type="ECO:0000256" key="1">
    <source>
        <dbReference type="ARBA" id="ARBA00002442"/>
    </source>
</evidence>
<keyword evidence="9 12" id="KW-0201">Cytochrome c-type biogenesis</keyword>
<evidence type="ECO:0000256" key="11">
    <source>
        <dbReference type="ARBA" id="ARBA00023136"/>
    </source>
</evidence>
<dbReference type="InterPro" id="IPR007078">
    <property type="entry name" value="Haem_export_protD_CcmD"/>
</dbReference>
<accession>A0A212LK22</accession>
<keyword evidence="11 12" id="KW-0472">Membrane</keyword>
<evidence type="ECO:0000256" key="4">
    <source>
        <dbReference type="ARBA" id="ARBA00016461"/>
    </source>
</evidence>
<gene>
    <name evidence="13" type="primary">cycX</name>
    <name evidence="13" type="ORF">KL86PLE_60221</name>
</gene>